<organism evidence="1 2">
    <name type="scientific">Potamilus streckersoni</name>
    <dbReference type="NCBI Taxonomy" id="2493646"/>
    <lineage>
        <taxon>Eukaryota</taxon>
        <taxon>Metazoa</taxon>
        <taxon>Spiralia</taxon>
        <taxon>Lophotrochozoa</taxon>
        <taxon>Mollusca</taxon>
        <taxon>Bivalvia</taxon>
        <taxon>Autobranchia</taxon>
        <taxon>Heteroconchia</taxon>
        <taxon>Palaeoheterodonta</taxon>
        <taxon>Unionida</taxon>
        <taxon>Unionoidea</taxon>
        <taxon>Unionidae</taxon>
        <taxon>Ambleminae</taxon>
        <taxon>Lampsilini</taxon>
        <taxon>Potamilus</taxon>
    </lineage>
</organism>
<proteinExistence type="predicted"/>
<dbReference type="AlphaFoldDB" id="A0AAE0RU02"/>
<evidence type="ECO:0000313" key="2">
    <source>
        <dbReference type="Proteomes" id="UP001195483"/>
    </source>
</evidence>
<evidence type="ECO:0000313" key="1">
    <source>
        <dbReference type="EMBL" id="KAK3579576.1"/>
    </source>
</evidence>
<reference evidence="1" key="2">
    <citation type="journal article" date="2021" name="Genome Biol. Evol.">
        <title>Developing a high-quality reference genome for a parasitic bivalve with doubly uniparental inheritance (Bivalvia: Unionida).</title>
        <authorList>
            <person name="Smith C.H."/>
        </authorList>
    </citation>
    <scope>NUCLEOTIDE SEQUENCE</scope>
    <source>
        <strain evidence="1">CHS0354</strain>
        <tissue evidence="1">Mantle</tissue>
    </source>
</reference>
<dbReference type="Proteomes" id="UP001195483">
    <property type="component" value="Unassembled WGS sequence"/>
</dbReference>
<reference evidence="1" key="3">
    <citation type="submission" date="2023-05" db="EMBL/GenBank/DDBJ databases">
        <authorList>
            <person name="Smith C.H."/>
        </authorList>
    </citation>
    <scope>NUCLEOTIDE SEQUENCE</scope>
    <source>
        <strain evidence="1">CHS0354</strain>
        <tissue evidence="1">Mantle</tissue>
    </source>
</reference>
<accession>A0AAE0RU02</accession>
<protein>
    <submittedName>
        <fullName evidence="1">Uncharacterized protein</fullName>
    </submittedName>
</protein>
<gene>
    <name evidence="1" type="ORF">CHS0354_001662</name>
</gene>
<keyword evidence="2" id="KW-1185">Reference proteome</keyword>
<dbReference type="EMBL" id="JAEAOA010000160">
    <property type="protein sequence ID" value="KAK3579576.1"/>
    <property type="molecule type" value="Genomic_DNA"/>
</dbReference>
<reference evidence="1" key="1">
    <citation type="journal article" date="2021" name="Genome Biol. Evol.">
        <title>A High-Quality Reference Genome for a Parasitic Bivalve with Doubly Uniparental Inheritance (Bivalvia: Unionida).</title>
        <authorList>
            <person name="Smith C.H."/>
        </authorList>
    </citation>
    <scope>NUCLEOTIDE SEQUENCE</scope>
    <source>
        <strain evidence="1">CHS0354</strain>
    </source>
</reference>
<name>A0AAE0RU02_9BIVA</name>
<comment type="caution">
    <text evidence="1">The sequence shown here is derived from an EMBL/GenBank/DDBJ whole genome shotgun (WGS) entry which is preliminary data.</text>
</comment>
<sequence length="312" mass="36394">MTKLKAFTGGKENPGGRYAIVSMKNPETGEIYYVSFMSINDIRNANLRPVPLDPDLRPLEVHDANVRPDANVQHAEQAMGVYDDTFDLIDTFLLDHENQENVRDIFLDLFKDKAMGENRYNSIYKTDFGKKNYAFSNIERQQLTTVWTDVNKLPDKITNIRDLKESIQESFNTKFGETLKKIEVDTMEKYMQDVNSFLKANHNSDDRTLNIELFRNIEDKNLQKKLKDWYKKGKPENLDDFKTEIRTTITEHFDLIRGFKTEYSSKAFSTYLDDTLGEAISRVLLEELAIKKTVLELEKITNKEFIEFVHLT</sequence>